<sequence length="209" mass="23870">MSPTSLPEGNPCPQCKLQYQCVCHKLPSINTRFHLALLTHENEATRETNTGQWLDKSLSSTSVHIWQRTQPCDKLLAMLQSEKYQAYLLFPGDKSVAVTQAVTQAKQNSKTPLFIVLDGTWQEAKKMLRKSHWLKVLPLIRINPTKNSSYQLRRNQEQGHLCTIEVGCEILKEVGQTEQANQLLTFFDHYMQAFKADKSGHTLKTKTND</sequence>
<dbReference type="SMART" id="SM01144">
    <property type="entry name" value="DTW"/>
    <property type="match status" value="1"/>
</dbReference>
<proteinExistence type="predicted"/>
<keyword evidence="2 6" id="KW-0808">Transferase</keyword>
<dbReference type="EC" id="2.5.1.25" evidence="1"/>
<evidence type="ECO:0000259" key="5">
    <source>
        <dbReference type="SMART" id="SM01144"/>
    </source>
</evidence>
<evidence type="ECO:0000256" key="4">
    <source>
        <dbReference type="ARBA" id="ARBA00022694"/>
    </source>
</evidence>
<keyword evidence="7" id="KW-1185">Reference proteome</keyword>
<evidence type="ECO:0000313" key="7">
    <source>
        <dbReference type="Proteomes" id="UP001569151"/>
    </source>
</evidence>
<dbReference type="InterPro" id="IPR005636">
    <property type="entry name" value="DTW"/>
</dbReference>
<comment type="caution">
    <text evidence="6">The sequence shown here is derived from an EMBL/GenBank/DDBJ whole genome shotgun (WGS) entry which is preliminary data.</text>
</comment>
<evidence type="ECO:0000313" key="6">
    <source>
        <dbReference type="EMBL" id="MEZ8211140.1"/>
    </source>
</evidence>
<gene>
    <name evidence="6" type="ORF">ACED39_20435</name>
</gene>
<keyword evidence="3" id="KW-0949">S-adenosyl-L-methionine</keyword>
<organism evidence="6 7">
    <name type="scientific">Vibrio bivalvicida</name>
    <dbReference type="NCBI Taxonomy" id="1276888"/>
    <lineage>
        <taxon>Bacteria</taxon>
        <taxon>Pseudomonadati</taxon>
        <taxon>Pseudomonadota</taxon>
        <taxon>Gammaproteobacteria</taxon>
        <taxon>Vibrionales</taxon>
        <taxon>Vibrionaceae</taxon>
        <taxon>Vibrio</taxon>
        <taxon>Vibrio oreintalis group</taxon>
    </lineage>
</organism>
<dbReference type="GO" id="GO:0016432">
    <property type="term" value="F:tRNA-uridine aminocarboxypropyltransferase activity"/>
    <property type="evidence" value="ECO:0007669"/>
    <property type="project" value="UniProtKB-EC"/>
</dbReference>
<protein>
    <recommendedName>
        <fullName evidence="1">tRNA-uridine aminocarboxypropyltransferase</fullName>
        <ecNumber evidence="1">2.5.1.25</ecNumber>
    </recommendedName>
</protein>
<dbReference type="RefSeq" id="WP_371720159.1">
    <property type="nucleotide sequence ID" value="NZ_JBGOOF010000043.1"/>
</dbReference>
<dbReference type="InterPro" id="IPR039262">
    <property type="entry name" value="DTWD2/TAPT"/>
</dbReference>
<reference evidence="6 7" key="1">
    <citation type="submission" date="2024-06" db="EMBL/GenBank/DDBJ databases">
        <authorList>
            <person name="Steensen K."/>
            <person name="Seneca J."/>
            <person name="Bartlau N."/>
            <person name="Yu A.X."/>
            <person name="Polz M.F."/>
        </authorList>
    </citation>
    <scope>NUCLEOTIDE SEQUENCE [LARGE SCALE GENOMIC DNA]</scope>
    <source>
        <strain evidence="6 7">1F146</strain>
    </source>
</reference>
<evidence type="ECO:0000256" key="1">
    <source>
        <dbReference type="ARBA" id="ARBA00012386"/>
    </source>
</evidence>
<keyword evidence="4" id="KW-0819">tRNA processing</keyword>
<feature type="domain" description="DTW" evidence="5">
    <location>
        <begin position="8"/>
        <end position="199"/>
    </location>
</feature>
<dbReference type="PANTHER" id="PTHR21392:SF1">
    <property type="entry name" value="TRNA-URIDINE AMINOCARBOXYPROPYLTRANSFERASE"/>
    <property type="match status" value="1"/>
</dbReference>
<name>A0ABV4MNL3_9VIBR</name>
<evidence type="ECO:0000256" key="2">
    <source>
        <dbReference type="ARBA" id="ARBA00022679"/>
    </source>
</evidence>
<accession>A0ABV4MNL3</accession>
<dbReference type="EMBL" id="JBGOOS010000044">
    <property type="protein sequence ID" value="MEZ8211140.1"/>
    <property type="molecule type" value="Genomic_DNA"/>
</dbReference>
<dbReference type="Proteomes" id="UP001569151">
    <property type="component" value="Unassembled WGS sequence"/>
</dbReference>
<dbReference type="PANTHER" id="PTHR21392">
    <property type="entry name" value="TRNA-URIDINE AMINOCARBOXYPROPYLTRANSFERASE 2"/>
    <property type="match status" value="1"/>
</dbReference>
<dbReference type="Pfam" id="PF03942">
    <property type="entry name" value="DTW"/>
    <property type="match status" value="1"/>
</dbReference>
<evidence type="ECO:0000256" key="3">
    <source>
        <dbReference type="ARBA" id="ARBA00022691"/>
    </source>
</evidence>